<dbReference type="AlphaFoldDB" id="A0A195E8K4"/>
<keyword evidence="2" id="KW-1185">Reference proteome</keyword>
<gene>
    <name evidence="1" type="ORF">ALC57_06147</name>
</gene>
<proteinExistence type="predicted"/>
<accession>A0A195E8K4</accession>
<sequence length="120" mass="13956">MIASFEKPSEIAREQMRMRARYACTLFTKRFSLPPPAKEMRFSDSAAFSCIFKGVPRANLSISNSAERVRRICENSIECNREDASFHRGPRKFYEARYRFILSFEKTDFVNDVLLLAGTR</sequence>
<dbReference type="Proteomes" id="UP000078492">
    <property type="component" value="Unassembled WGS sequence"/>
</dbReference>
<evidence type="ECO:0000313" key="1">
    <source>
        <dbReference type="EMBL" id="KYN21533.1"/>
    </source>
</evidence>
<name>A0A195E8K4_9HYME</name>
<organism evidence="1 2">
    <name type="scientific">Trachymyrmex cornetzi</name>
    <dbReference type="NCBI Taxonomy" id="471704"/>
    <lineage>
        <taxon>Eukaryota</taxon>
        <taxon>Metazoa</taxon>
        <taxon>Ecdysozoa</taxon>
        <taxon>Arthropoda</taxon>
        <taxon>Hexapoda</taxon>
        <taxon>Insecta</taxon>
        <taxon>Pterygota</taxon>
        <taxon>Neoptera</taxon>
        <taxon>Endopterygota</taxon>
        <taxon>Hymenoptera</taxon>
        <taxon>Apocrita</taxon>
        <taxon>Aculeata</taxon>
        <taxon>Formicoidea</taxon>
        <taxon>Formicidae</taxon>
        <taxon>Myrmicinae</taxon>
        <taxon>Trachymyrmex</taxon>
    </lineage>
</organism>
<evidence type="ECO:0000313" key="2">
    <source>
        <dbReference type="Proteomes" id="UP000078492"/>
    </source>
</evidence>
<protein>
    <submittedName>
        <fullName evidence="1">Uncharacterized protein</fullName>
    </submittedName>
</protein>
<reference evidence="1 2" key="1">
    <citation type="submission" date="2015-09" db="EMBL/GenBank/DDBJ databases">
        <title>Trachymyrmex cornetzi WGS genome.</title>
        <authorList>
            <person name="Nygaard S."/>
            <person name="Hu H."/>
            <person name="Boomsma J."/>
            <person name="Zhang G."/>
        </authorList>
    </citation>
    <scope>NUCLEOTIDE SEQUENCE [LARGE SCALE GENOMIC DNA]</scope>
    <source>
        <strain evidence="1">Tcor2-1</strain>
        <tissue evidence="1">Whole body</tissue>
    </source>
</reference>
<dbReference type="EMBL" id="KQ979440">
    <property type="protein sequence ID" value="KYN21533.1"/>
    <property type="molecule type" value="Genomic_DNA"/>
</dbReference>